<organism evidence="1 2">
    <name type="scientific">Ancylobacter radicis</name>
    <dbReference type="NCBI Taxonomy" id="2836179"/>
    <lineage>
        <taxon>Bacteria</taxon>
        <taxon>Pseudomonadati</taxon>
        <taxon>Pseudomonadota</taxon>
        <taxon>Alphaproteobacteria</taxon>
        <taxon>Hyphomicrobiales</taxon>
        <taxon>Xanthobacteraceae</taxon>
        <taxon>Ancylobacter</taxon>
    </lineage>
</organism>
<dbReference type="SUPFAM" id="SSF52540">
    <property type="entry name" value="P-loop containing nucleoside triphosphate hydrolases"/>
    <property type="match status" value="1"/>
</dbReference>
<gene>
    <name evidence="1" type="ORF">KIP89_07110</name>
</gene>
<name>A0ABS5R5U2_9HYPH</name>
<keyword evidence="2" id="KW-1185">Reference proteome</keyword>
<reference evidence="1" key="1">
    <citation type="submission" date="2021-05" db="EMBL/GenBank/DDBJ databases">
        <authorList>
            <person name="Sun Q."/>
            <person name="Inoue M."/>
        </authorList>
    </citation>
    <scope>NUCLEOTIDE SEQUENCE</scope>
    <source>
        <strain evidence="1">VKM B-3255</strain>
    </source>
</reference>
<dbReference type="Proteomes" id="UP001166585">
    <property type="component" value="Unassembled WGS sequence"/>
</dbReference>
<comment type="caution">
    <text evidence="1">The sequence shown here is derived from an EMBL/GenBank/DDBJ whole genome shotgun (WGS) entry which is preliminary data.</text>
</comment>
<accession>A0ABS5R5U2</accession>
<evidence type="ECO:0000313" key="1">
    <source>
        <dbReference type="EMBL" id="MBS9476872.1"/>
    </source>
</evidence>
<sequence>MSEAVYFPRWLTLTDASLLDNRVDEAGLLALTGNKVVLGEPGMGKSELMRELGQRLGVEPVTAVRFINAKRPANLIPLGKPLLIDGLDEAMSRREGDAIDAILAQLEEADSPLFILSCRSREWQARGVSNLRQLYGTEPRVLTLEPFDRVEAHAYLDARHLNVDADRVLDHLSRHSLEELYSNPLTLGLMGRVAESDPQLPETRAALFERVCTLIWPEHDPDRQEEGLAQLTENQALDAAGAIAAGLLFAGAEAASVAGAAQVQQGDLRLADLENLPTAGAARAVFSSKLFHSVGPLRAKPLHRVVAEFLGARWLARQATTSRTQRRVLAQLQGSGGVPASLRGLHAWLAYHSPAMAERVIVNDPYGVLRYGETAALTTHLADRLLEALCVLADKDPYFRAADWDSKTAAGLMIPALKPKIKAVIASADSNEHLRSLLIEGLQATSLAAELADTLEDIVLSPERFFRERDDAADALLPHRDRTWWQKTIAALTDQGGDDAPRLARQLIEHIRADVSDALLVATLFAEMGLTSCPLPRSKERRIHTVRLYDRLLDAIPLERRTGVLDLIVDYAQLLCVDDWDQDGDVNDIVARLLTRTIDEGGVDPTQAPAVWRWLWIIEQAHLSHRDTSQKLAQRLTEHDTLRRAIQAHVLVSDRRKDSLWVTEIYLQRRLVPLSTKAGDLISAFHRLAEGDTEDPVLCQDWKDLVSIGWRSDGLDPDVRAAAETFRPGDTELAGFLSKLANPEKPDWQAQQEKRAAERSHKRKVSFQKRLRHFEEVRDKLRAGNIEAIVQPAQAYFALVSGLSRESPPRERLAEWIGPALRDDALVGFEAVLHRTDLPTAAEFADGFARGTVYHYSYPMMAGLYERVRSGKSVTDLSEPLKLAALLLSHDDHGWNVNDEEQAVRAVLEAEVIPTPETRQTFASLWIKPALAAGKENIAGLYKLVHDPEWRTTGAALGAHWLTEFTNVPQSVESDLIDCLTYSGALDALRDVAEERATTVFRNFEHMLSWLAIDVLVRFEAVLPDLSGIGARHPEFLWFLRDRLQFERRGGTLPLTVAQAEWILAEFREQWPYAVLVGSGSGSTNDYDATDFLRSLINRLANDTSVEASAALQRLIAGPSDSYTKLIRHMAAEQRQKRAEEDFSPVAPGDLATLLEDGAPGNIEDLKALVLEEMDVARRKLIGDDLDLVFDFWTDAGIPRNENRCRDKLAAMIGPELARYGIQRITEADMPMTKRADLAFAHGAMQLPVEVKGQWHPDVWDAAASQLDVQYLADWRSEQRGIYCVLWFGDVPSASGRRLKVHPDGLPAPATAEEMCSMLTARIPEARRALIDVVIFDLTAGKS</sequence>
<evidence type="ECO:0000313" key="2">
    <source>
        <dbReference type="Proteomes" id="UP001166585"/>
    </source>
</evidence>
<protein>
    <recommendedName>
        <fullName evidence="3">ATP-binding protein</fullName>
    </recommendedName>
</protein>
<dbReference type="EMBL" id="JAHCQH010000015">
    <property type="protein sequence ID" value="MBS9476872.1"/>
    <property type="molecule type" value="Genomic_DNA"/>
</dbReference>
<evidence type="ECO:0008006" key="3">
    <source>
        <dbReference type="Google" id="ProtNLM"/>
    </source>
</evidence>
<dbReference type="RefSeq" id="WP_213754711.1">
    <property type="nucleotide sequence ID" value="NZ_JAHCQH010000015.1"/>
</dbReference>
<proteinExistence type="predicted"/>
<dbReference type="InterPro" id="IPR027417">
    <property type="entry name" value="P-loop_NTPase"/>
</dbReference>